<dbReference type="EMBL" id="SCJN01000149">
    <property type="protein sequence ID" value="RXD14373.1"/>
    <property type="molecule type" value="Genomic_DNA"/>
</dbReference>
<dbReference type="Gene3D" id="3.30.420.40">
    <property type="match status" value="2"/>
</dbReference>
<dbReference type="EMBL" id="VZEL01000003">
    <property type="protein sequence ID" value="KAB0126253.1"/>
    <property type="molecule type" value="Genomic_DNA"/>
</dbReference>
<reference evidence="10 14" key="3">
    <citation type="submission" date="2019-01" db="EMBL/GenBank/DDBJ databases">
        <title>Genomic analysis of febrile catheter-associated UTI E. coli isolates.</title>
        <authorList>
            <person name="Potter R."/>
            <person name="Zou Z."/>
            <person name="Henderson J."/>
            <person name="Dantas G."/>
        </authorList>
    </citation>
    <scope>NUCLEOTIDE SEQUENCE [LARGE SCALE GENOMIC DNA]</scope>
    <source>
        <strain evidence="10 14">29_CAASB</strain>
    </source>
</reference>
<dbReference type="GO" id="GO:0019316">
    <property type="term" value="P:D-allose catabolic process"/>
    <property type="evidence" value="ECO:0007669"/>
    <property type="project" value="UniProtKB-UniRule"/>
</dbReference>
<dbReference type="HAMAP" id="MF_00988">
    <property type="entry name" value="Allose_kinase"/>
    <property type="match status" value="1"/>
</dbReference>
<dbReference type="EMBL" id="UFXW01000004">
    <property type="protein sequence ID" value="STC74796.1"/>
    <property type="molecule type" value="Genomic_DNA"/>
</dbReference>
<dbReference type="Proteomes" id="UP000288730">
    <property type="component" value="Unassembled WGS sequence"/>
</dbReference>
<dbReference type="RefSeq" id="WP_001171678.1">
    <property type="nucleotide sequence ID" value="NZ_AP018784.2"/>
</dbReference>
<reference evidence="11 13" key="2">
    <citation type="submission" date="2018-06" db="EMBL/GenBank/DDBJ databases">
        <authorList>
            <consortium name="Pathogen Informatics"/>
            <person name="Doyle S."/>
        </authorList>
    </citation>
    <scope>NUCLEOTIDE SEQUENCE [LARGE SCALE GENOMIC DNA]</scope>
    <source>
        <strain evidence="11 13">NCTC10767</strain>
    </source>
</reference>
<dbReference type="UniPathway" id="UPA00361"/>
<reference evidence="3" key="8">
    <citation type="submission" date="2024-02" db="EMBL/GenBank/DDBJ databases">
        <authorList>
            <consortium name="Clinical and Environmental Microbiology Branch: Whole genome sequencing antimicrobial resistance pathogens in the healthcare setting"/>
        </authorList>
    </citation>
    <scope>NUCLEOTIDE SEQUENCE</scope>
    <source>
        <strain evidence="3">1924188</strain>
    </source>
</reference>
<evidence type="ECO:0000313" key="4">
    <source>
        <dbReference type="EMBL" id="HAH4523543.1"/>
    </source>
</evidence>
<evidence type="ECO:0000313" key="6">
    <source>
        <dbReference type="EMBL" id="HAI2143202.1"/>
    </source>
</evidence>
<dbReference type="InterPro" id="IPR030883">
    <property type="entry name" value="AlsK"/>
</dbReference>
<protein>
    <recommendedName>
        <fullName evidence="2">D-allose kinase</fullName>
        <shortName evidence="2">Allokinase</shortName>
        <ecNumber evidence="2">2.7.1.55</ecNumber>
    </recommendedName>
</protein>
<reference evidence="12" key="6">
    <citation type="journal article" date="2023" name="Microorganisms">
        <title>Comparative Genomic Analysis of ST131 Subclade C2 of ESBL-Producing E. coli Isolates from Patients with Recurrent and Sporadic Urinary Tract Infections.</title>
        <authorList>
            <person name="Jaen-Luchoro D."/>
            <person name="Kahnamouei A."/>
            <person name="Yazdanshenas S."/>
            <person name="Lindblom A."/>
            <person name="Samuelsson E."/>
            <person name="Ahren C."/>
            <person name="Karami N."/>
        </authorList>
    </citation>
    <scope>NUCLEOTIDE SEQUENCE</scope>
    <source>
        <strain evidence="12">S7</strain>
    </source>
</reference>
<dbReference type="EMBL" id="DABUHV010000008">
    <property type="protein sequence ID" value="HAN4353568.1"/>
    <property type="molecule type" value="Genomic_DNA"/>
</dbReference>
<comment type="catalytic activity">
    <reaction evidence="2">
        <text>D-allose + ATP = D-allose 6-phosphate + ADP + H(+)</text>
        <dbReference type="Rhea" id="RHEA:14805"/>
        <dbReference type="ChEBI" id="CHEBI:15378"/>
        <dbReference type="ChEBI" id="CHEBI:30616"/>
        <dbReference type="ChEBI" id="CHEBI:40822"/>
        <dbReference type="ChEBI" id="CHEBI:58328"/>
        <dbReference type="ChEBI" id="CHEBI:456216"/>
        <dbReference type="EC" id="2.7.1.55"/>
    </reaction>
</comment>
<dbReference type="EMBL" id="DABDSA010000024">
    <property type="protein sequence ID" value="HAI2143202.1"/>
    <property type="molecule type" value="Genomic_DNA"/>
</dbReference>
<dbReference type="Proteomes" id="UP000843571">
    <property type="component" value="Unassembled WGS sequence"/>
</dbReference>
<keyword evidence="2 10" id="KW-0418">Kinase</keyword>
<comment type="similarity">
    <text evidence="2">Belongs to the ROK (NagC/XylR) family.</text>
</comment>
<reference evidence="8 15" key="4">
    <citation type="submission" date="2019-03" db="EMBL/GenBank/DDBJ databases">
        <title>Whole Genome Sequencing of Shiga-Toxin Escherichia coli Strains from Nebraska.</title>
        <authorList>
            <person name="Abdalhamid B."/>
            <person name="Mccutchen E.L."/>
            <person name="Bouska A.C."/>
            <person name="Hinrichs S.H."/>
            <person name="Iwen P.C."/>
        </authorList>
    </citation>
    <scope>NUCLEOTIDE SEQUENCE [LARGE SCALE GENOMIC DNA]</scope>
    <source>
        <strain evidence="8 15">STEC_170836</strain>
    </source>
</reference>
<dbReference type="CDD" id="cd24070">
    <property type="entry name" value="ASKHA_NBD_ROK_AlsK"/>
    <property type="match status" value="1"/>
</dbReference>
<reference evidence="4" key="5">
    <citation type="submission" date="2019-12" db="EMBL/GenBank/DDBJ databases">
        <authorList>
            <consortium name="NCBI Pathogen Detection Project"/>
        </authorList>
    </citation>
    <scope>NUCLEOTIDE SEQUENCE</scope>
    <source>
        <strain evidence="7">489-16</strain>
        <strain evidence="6">BCW_4213</strain>
        <strain evidence="5">C0382</strain>
        <strain evidence="4">EC00763</strain>
    </source>
</reference>
<evidence type="ECO:0000313" key="8">
    <source>
        <dbReference type="EMBL" id="KAB0126253.1"/>
    </source>
</evidence>
<reference evidence="4" key="1">
    <citation type="journal article" date="2018" name="Genome Biol.">
        <title>SKESA: strategic k-mer extension for scrupulous assemblies.</title>
        <authorList>
            <person name="Souvorov A."/>
            <person name="Agarwala R."/>
            <person name="Lipman D.J."/>
        </authorList>
    </citation>
    <scope>NUCLEOTIDE SEQUENCE [LARGE SCALE GENOMIC DNA]</scope>
    <source>
        <strain evidence="7">489-16</strain>
        <strain evidence="6">BCW_4213</strain>
        <strain evidence="5">C0382</strain>
        <strain evidence="4">EC00763</strain>
    </source>
</reference>
<comment type="pathway">
    <text evidence="2">Carbohydrate degradation; D-allose degradation.</text>
</comment>
<keyword evidence="1 2" id="KW-0119">Carbohydrate metabolism</keyword>
<evidence type="ECO:0000313" key="11">
    <source>
        <dbReference type="EMBL" id="STC74796.1"/>
    </source>
</evidence>
<dbReference type="AlphaFoldDB" id="A0A066SU25"/>
<dbReference type="Proteomes" id="UP000327073">
    <property type="component" value="Unassembled WGS sequence"/>
</dbReference>
<dbReference type="PANTHER" id="PTHR18964">
    <property type="entry name" value="ROK (REPRESSOR, ORF, KINASE) FAMILY"/>
    <property type="match status" value="1"/>
</dbReference>
<dbReference type="InterPro" id="IPR049874">
    <property type="entry name" value="ROK_cs"/>
</dbReference>
<keyword evidence="2 10" id="KW-0808">Transferase</keyword>
<keyword evidence="2" id="KW-0547">Nucleotide-binding</keyword>
<dbReference type="PROSITE" id="PS01125">
    <property type="entry name" value="ROK"/>
    <property type="match status" value="1"/>
</dbReference>
<dbReference type="Proteomes" id="UP001285616">
    <property type="component" value="Unassembled WGS sequence"/>
</dbReference>
<dbReference type="Proteomes" id="UP000852798">
    <property type="component" value="Unassembled WGS sequence"/>
</dbReference>
<dbReference type="EMBL" id="ABONVU020000009">
    <property type="protein sequence ID" value="EMJ5254398.1"/>
    <property type="molecule type" value="Genomic_DNA"/>
</dbReference>
<keyword evidence="2" id="KW-0067">ATP-binding</keyword>
<comment type="function">
    <text evidence="2">Catalyzes the phosphorylation of D-allose to D-allose 6-phosphate.</text>
</comment>
<proteinExistence type="inferred from homology"/>
<evidence type="ECO:0000313" key="3">
    <source>
        <dbReference type="EMBL" id="EMJ5254398.1"/>
    </source>
</evidence>
<reference evidence="9" key="7">
    <citation type="submission" date="2023-10" db="EMBL/GenBank/DDBJ databases">
        <title>Draft Genome Sequence of a Shiga toxin-producing Escherichia coli strain from deer meat showing an IS-element integration in the B-subunit of the Shiga toxin Stx2b gene.</title>
        <authorList>
            <person name="Projahn M."/>
            <person name="Borowiak M."/>
        </authorList>
    </citation>
    <scope>NUCLEOTIDE SEQUENCE</scope>
    <source>
        <strain evidence="9">BfR-EC-18960</strain>
    </source>
</reference>
<dbReference type="EMBL" id="JAWPMK010000001">
    <property type="protein sequence ID" value="MDW9351436.1"/>
    <property type="molecule type" value="Genomic_DNA"/>
</dbReference>
<evidence type="ECO:0000313" key="12">
    <source>
        <dbReference type="EMBL" id="WLM96202.1"/>
    </source>
</evidence>
<dbReference type="EMBL" id="DABCJL010000008">
    <property type="protein sequence ID" value="HAH7770162.1"/>
    <property type="molecule type" value="Genomic_DNA"/>
</dbReference>
<accession>A0A066SU25</accession>
<evidence type="ECO:0000313" key="7">
    <source>
        <dbReference type="EMBL" id="HAN4353568.1"/>
    </source>
</evidence>
<evidence type="ECO:0000313" key="13">
    <source>
        <dbReference type="Proteomes" id="UP000254647"/>
    </source>
</evidence>
<dbReference type="GO" id="GO:0008787">
    <property type="term" value="F:D-allose kinase activity"/>
    <property type="evidence" value="ECO:0007669"/>
    <property type="project" value="UniProtKB-UniRule"/>
</dbReference>
<dbReference type="Proteomes" id="UP001271591">
    <property type="component" value="Unassembled WGS sequence"/>
</dbReference>
<organism evidence="10 14">
    <name type="scientific">Escherichia coli</name>
    <dbReference type="NCBI Taxonomy" id="562"/>
    <lineage>
        <taxon>Bacteria</taxon>
        <taxon>Pseudomonadati</taxon>
        <taxon>Pseudomonadota</taxon>
        <taxon>Gammaproteobacteria</taxon>
        <taxon>Enterobacterales</taxon>
        <taxon>Enterobacteriaceae</taxon>
        <taxon>Escherichia</taxon>
    </lineage>
</organism>
<dbReference type="InterPro" id="IPR000600">
    <property type="entry name" value="ROK"/>
</dbReference>
<name>A0A066SU25_ECOLX</name>
<dbReference type="EC" id="2.7.1.55" evidence="2"/>
<sequence length="309" mass="33808">MQKQHNVVAGVDMGATHIRFCLRTAEGETLHCEKKRTAEVIAPDLVSGIGEMIDEQLRRFNARCHGLVMGFPALVSKDKRTIISTPNLPLTAADLYDLADKLENTLNCPVEFSRDVNLQLSWDVVENRLTQQLVLAAYLGTGMGFAVWMNGAPWTGAHGVAGELGHIPLGDMTQHCACGNSGCLETNCSGMALRRWYEQQPRNYPLSDLFVHAENAPFVQSLLENAARAIATSINLFDPDAVILGGGVMDMPAFPRETLIAMTQKYLRRPLPYQVVRFIAASSSDFNGAQGAAILAHQRFLPQSCAKVP</sequence>
<evidence type="ECO:0000313" key="9">
    <source>
        <dbReference type="EMBL" id="MDW9351436.1"/>
    </source>
</evidence>
<evidence type="ECO:0000313" key="5">
    <source>
        <dbReference type="EMBL" id="HAH7770162.1"/>
    </source>
</evidence>
<evidence type="ECO:0000313" key="15">
    <source>
        <dbReference type="Proteomes" id="UP000327073"/>
    </source>
</evidence>
<dbReference type="EMBL" id="CP107128">
    <property type="protein sequence ID" value="WLM96202.1"/>
    <property type="molecule type" value="Genomic_DNA"/>
</dbReference>
<dbReference type="Proteomes" id="UP000859822">
    <property type="component" value="Unassembled WGS sequence"/>
</dbReference>
<dbReference type="GO" id="GO:0005524">
    <property type="term" value="F:ATP binding"/>
    <property type="evidence" value="ECO:0007669"/>
    <property type="project" value="UniProtKB-UniRule"/>
</dbReference>
<dbReference type="Proteomes" id="UP000254647">
    <property type="component" value="Unassembled WGS sequence"/>
</dbReference>
<evidence type="ECO:0000313" key="14">
    <source>
        <dbReference type="Proteomes" id="UP000288730"/>
    </source>
</evidence>
<dbReference type="Proteomes" id="UP001180189">
    <property type="component" value="Chromosome"/>
</dbReference>
<dbReference type="Pfam" id="PF00480">
    <property type="entry name" value="ROK"/>
    <property type="match status" value="1"/>
</dbReference>
<dbReference type="InterPro" id="IPR043129">
    <property type="entry name" value="ATPase_NBD"/>
</dbReference>
<evidence type="ECO:0000313" key="10">
    <source>
        <dbReference type="EMBL" id="RXD14373.1"/>
    </source>
</evidence>
<dbReference type="NCBIfam" id="NF007251">
    <property type="entry name" value="PRK09698.1"/>
    <property type="match status" value="1"/>
</dbReference>
<gene>
    <name evidence="2 3" type="primary">alsK</name>
    <name evidence="10" type="ORF">EPS76_17205</name>
    <name evidence="8" type="ORF">F7F11_03915</name>
    <name evidence="4" type="ORF">GRC73_05935</name>
    <name evidence="6" type="ORF">HI055_003591</name>
    <name evidence="5" type="ORF">HIE29_003630</name>
    <name evidence="7" type="ORF">IFC14_002004</name>
    <name evidence="11" type="ORF">NCTC10767_00579</name>
    <name evidence="12" type="ORF">OGM49_01200</name>
    <name evidence="9" type="ORF">R8G00_17965</name>
    <name evidence="3" type="ORF">R8O40_002622</name>
</gene>
<evidence type="ECO:0000256" key="1">
    <source>
        <dbReference type="ARBA" id="ARBA00023277"/>
    </source>
</evidence>
<feature type="binding site" evidence="2">
    <location>
        <begin position="142"/>
        <end position="149"/>
    </location>
    <ligand>
        <name>ATP</name>
        <dbReference type="ChEBI" id="CHEBI:30616"/>
    </ligand>
</feature>
<dbReference type="PANTHER" id="PTHR18964:SF174">
    <property type="entry name" value="D-ALLOSE KINASE-RELATED"/>
    <property type="match status" value="1"/>
</dbReference>
<dbReference type="EMBL" id="DABBJX010000004">
    <property type="protein sequence ID" value="HAH4523543.1"/>
    <property type="molecule type" value="Genomic_DNA"/>
</dbReference>
<dbReference type="SUPFAM" id="SSF53067">
    <property type="entry name" value="Actin-like ATPase domain"/>
    <property type="match status" value="1"/>
</dbReference>
<evidence type="ECO:0000256" key="2">
    <source>
        <dbReference type="HAMAP-Rule" id="MF_00988"/>
    </source>
</evidence>